<name>A0ABP9QA01_9PSEU</name>
<evidence type="ECO:0000259" key="1">
    <source>
        <dbReference type="Pfam" id="PF00296"/>
    </source>
</evidence>
<dbReference type="EMBL" id="BAABJP010000015">
    <property type="protein sequence ID" value="GAA5158062.1"/>
    <property type="molecule type" value="Genomic_DNA"/>
</dbReference>
<dbReference type="Proteomes" id="UP001428817">
    <property type="component" value="Unassembled WGS sequence"/>
</dbReference>
<comment type="caution">
    <text evidence="2">The sequence shown here is derived from an EMBL/GenBank/DDBJ whole genome shotgun (WGS) entry which is preliminary data.</text>
</comment>
<protein>
    <submittedName>
        <fullName evidence="2">LLM class F420-dependent oxidoreductase</fullName>
    </submittedName>
</protein>
<organism evidence="2 3">
    <name type="scientific">Pseudonocardia eucalypti</name>
    <dbReference type="NCBI Taxonomy" id="648755"/>
    <lineage>
        <taxon>Bacteria</taxon>
        <taxon>Bacillati</taxon>
        <taxon>Actinomycetota</taxon>
        <taxon>Actinomycetes</taxon>
        <taxon>Pseudonocardiales</taxon>
        <taxon>Pseudonocardiaceae</taxon>
        <taxon>Pseudonocardia</taxon>
    </lineage>
</organism>
<dbReference type="Gene3D" id="3.20.20.30">
    <property type="entry name" value="Luciferase-like domain"/>
    <property type="match status" value="2"/>
</dbReference>
<evidence type="ECO:0000313" key="2">
    <source>
        <dbReference type="EMBL" id="GAA5158062.1"/>
    </source>
</evidence>
<dbReference type="InterPro" id="IPR019922">
    <property type="entry name" value="Lucif-like_OxRdatse_MSMEG_4141"/>
</dbReference>
<dbReference type="RefSeq" id="WP_221497558.1">
    <property type="nucleotide sequence ID" value="NZ_BAABJP010000015.1"/>
</dbReference>
<sequence length="284" mass="29587">MSIDATPVRLGRVGVWVGQWGMTAERAAGIERLGYGAIWIGGSPEADLSVPQTVLDATERISVATGIVNIWSADAATVADSYHRLEAGHPGRFLLGVGAGHPEATAEYTKPYEALVNYLDVLDERKVPTERRALAALGPKVLRLAADRAAGAHPYLVPPAYTATARDTLGNAPLLAVEHKVALGTDHAATLAVGRPAVDQPYLHLSNYRANLRRLGYTDADLDNGGTDALIDALVAQGDAATAAGKVTAHLDNGADHVCVHVLPDAGDPLPALAELAGALGLSR</sequence>
<gene>
    <name evidence="2" type="ORF">GCM10023321_37230</name>
</gene>
<feature type="domain" description="Luciferase-like" evidence="1">
    <location>
        <begin position="20"/>
        <end position="122"/>
    </location>
</feature>
<accession>A0ABP9QA01</accession>
<dbReference type="InterPro" id="IPR011251">
    <property type="entry name" value="Luciferase-like_dom"/>
</dbReference>
<dbReference type="InterPro" id="IPR050766">
    <property type="entry name" value="Bact_Lucif_Oxidored"/>
</dbReference>
<dbReference type="InterPro" id="IPR036661">
    <property type="entry name" value="Luciferase-like_sf"/>
</dbReference>
<dbReference type="NCBIfam" id="TIGR03620">
    <property type="entry name" value="F420_MSMEG_4141"/>
    <property type="match status" value="1"/>
</dbReference>
<evidence type="ECO:0000313" key="3">
    <source>
        <dbReference type="Proteomes" id="UP001428817"/>
    </source>
</evidence>
<dbReference type="SUPFAM" id="SSF51679">
    <property type="entry name" value="Bacterial luciferase-like"/>
    <property type="match status" value="1"/>
</dbReference>
<reference evidence="3" key="1">
    <citation type="journal article" date="2019" name="Int. J. Syst. Evol. Microbiol.">
        <title>The Global Catalogue of Microorganisms (GCM) 10K type strain sequencing project: providing services to taxonomists for standard genome sequencing and annotation.</title>
        <authorList>
            <consortium name="The Broad Institute Genomics Platform"/>
            <consortium name="The Broad Institute Genome Sequencing Center for Infectious Disease"/>
            <person name="Wu L."/>
            <person name="Ma J."/>
        </authorList>
    </citation>
    <scope>NUCLEOTIDE SEQUENCE [LARGE SCALE GENOMIC DNA]</scope>
    <source>
        <strain evidence="3">JCM 18303</strain>
    </source>
</reference>
<dbReference type="PANTHER" id="PTHR30137">
    <property type="entry name" value="LUCIFERASE-LIKE MONOOXYGENASE"/>
    <property type="match status" value="1"/>
</dbReference>
<dbReference type="PANTHER" id="PTHR30137:SF18">
    <property type="entry name" value="CONSERVED PROTEIN"/>
    <property type="match status" value="1"/>
</dbReference>
<proteinExistence type="predicted"/>
<keyword evidence="3" id="KW-1185">Reference proteome</keyword>
<dbReference type="Pfam" id="PF00296">
    <property type="entry name" value="Bac_luciferase"/>
    <property type="match status" value="1"/>
</dbReference>